<reference evidence="2" key="1">
    <citation type="submission" date="2018-05" db="EMBL/GenBank/DDBJ databases">
        <authorList>
            <person name="Lanie J.A."/>
            <person name="Ng W.-L."/>
            <person name="Kazmierczak K.M."/>
            <person name="Andrzejewski T.M."/>
            <person name="Davidsen T.M."/>
            <person name="Wayne K.J."/>
            <person name="Tettelin H."/>
            <person name="Glass J.I."/>
            <person name="Rusch D."/>
            <person name="Podicherti R."/>
            <person name="Tsui H.-C.T."/>
            <person name="Winkler M.E."/>
        </authorList>
    </citation>
    <scope>NUCLEOTIDE SEQUENCE</scope>
</reference>
<dbReference type="Gene3D" id="3.40.30.10">
    <property type="entry name" value="Glutaredoxin"/>
    <property type="match status" value="1"/>
</dbReference>
<dbReference type="PANTHER" id="PTHR34386:SF1">
    <property type="entry name" value="GLUTAREDOXIN-LIKE PROTEIN NRDH"/>
    <property type="match status" value="1"/>
</dbReference>
<protein>
    <recommendedName>
        <fullName evidence="1">Glutaredoxin domain-containing protein</fullName>
    </recommendedName>
</protein>
<dbReference type="EMBL" id="UINC01006592">
    <property type="protein sequence ID" value="SVA28477.1"/>
    <property type="molecule type" value="Genomic_DNA"/>
</dbReference>
<dbReference type="CDD" id="cd02976">
    <property type="entry name" value="NrdH"/>
    <property type="match status" value="1"/>
</dbReference>
<dbReference type="PANTHER" id="PTHR34386">
    <property type="entry name" value="GLUTAREDOXIN"/>
    <property type="match status" value="1"/>
</dbReference>
<dbReference type="GO" id="GO:0009055">
    <property type="term" value="F:electron transfer activity"/>
    <property type="evidence" value="ECO:0007669"/>
    <property type="project" value="TreeGrafter"/>
</dbReference>
<dbReference type="SUPFAM" id="SSF52833">
    <property type="entry name" value="Thioredoxin-like"/>
    <property type="match status" value="1"/>
</dbReference>
<accession>A0A381UMB2</accession>
<sequence>MPGRFTGRRGQTEPMATGSEVIVYWRPGCGFCHKLFQRFDRAGIERTERNIWEDPEARAYLRTVTGGNETVPTVVVGGQVLVNPRPEEVVALVELGL</sequence>
<dbReference type="Pfam" id="PF00462">
    <property type="entry name" value="Glutaredoxin"/>
    <property type="match status" value="1"/>
</dbReference>
<feature type="domain" description="Glutaredoxin" evidence="1">
    <location>
        <begin position="21"/>
        <end position="80"/>
    </location>
</feature>
<dbReference type="InterPro" id="IPR002109">
    <property type="entry name" value="Glutaredoxin"/>
</dbReference>
<evidence type="ECO:0000259" key="1">
    <source>
        <dbReference type="Pfam" id="PF00462"/>
    </source>
</evidence>
<evidence type="ECO:0000313" key="2">
    <source>
        <dbReference type="EMBL" id="SVA28477.1"/>
    </source>
</evidence>
<proteinExistence type="predicted"/>
<dbReference type="InterPro" id="IPR036249">
    <property type="entry name" value="Thioredoxin-like_sf"/>
</dbReference>
<name>A0A381UMB2_9ZZZZ</name>
<organism evidence="2">
    <name type="scientific">marine metagenome</name>
    <dbReference type="NCBI Taxonomy" id="408172"/>
    <lineage>
        <taxon>unclassified sequences</taxon>
        <taxon>metagenomes</taxon>
        <taxon>ecological metagenomes</taxon>
    </lineage>
</organism>
<dbReference type="InterPro" id="IPR051548">
    <property type="entry name" value="Grx-like_ET"/>
</dbReference>
<gene>
    <name evidence="2" type="ORF">METZ01_LOCUS81331</name>
</gene>
<dbReference type="GO" id="GO:0045454">
    <property type="term" value="P:cell redox homeostasis"/>
    <property type="evidence" value="ECO:0007669"/>
    <property type="project" value="TreeGrafter"/>
</dbReference>
<dbReference type="AlphaFoldDB" id="A0A381UMB2"/>
<dbReference type="PROSITE" id="PS51354">
    <property type="entry name" value="GLUTAREDOXIN_2"/>
    <property type="match status" value="1"/>
</dbReference>